<evidence type="ECO:0000256" key="8">
    <source>
        <dbReference type="PROSITE-ProRule" id="PRU10141"/>
    </source>
</evidence>
<dbReference type="PANTHER" id="PTHR24351">
    <property type="entry name" value="RIBOSOMAL PROTEIN S6 KINASE"/>
    <property type="match status" value="1"/>
</dbReference>
<dbReference type="EMBL" id="JASJQH010007781">
    <property type="protein sequence ID" value="KAK9701814.1"/>
    <property type="molecule type" value="Genomic_DNA"/>
</dbReference>
<keyword evidence="4 13" id="KW-0808">Transferase</keyword>
<evidence type="ECO:0000256" key="5">
    <source>
        <dbReference type="ARBA" id="ARBA00022741"/>
    </source>
</evidence>
<keyword evidence="6 13" id="KW-0418">Kinase</keyword>
<evidence type="ECO:0000256" key="1">
    <source>
        <dbReference type="ARBA" id="ARBA00009903"/>
    </source>
</evidence>
<dbReference type="PROSITE" id="PS50011">
    <property type="entry name" value="PROTEIN_KINASE_DOM"/>
    <property type="match status" value="1"/>
</dbReference>
<evidence type="ECO:0000313" key="14">
    <source>
        <dbReference type="Proteomes" id="UP001479436"/>
    </source>
</evidence>
<protein>
    <submittedName>
        <fullName evidence="13">Serine/threonine-protein kinase Sgk2</fullName>
        <ecNumber evidence="13">2.7.11.1</ecNumber>
    </submittedName>
</protein>
<evidence type="ECO:0000256" key="2">
    <source>
        <dbReference type="ARBA" id="ARBA00022527"/>
    </source>
</evidence>
<feature type="binding site" evidence="8">
    <location>
        <position position="257"/>
    </location>
    <ligand>
        <name>ATP</name>
        <dbReference type="ChEBI" id="CHEBI:30616"/>
    </ligand>
</feature>
<dbReference type="SMART" id="SM00312">
    <property type="entry name" value="PX"/>
    <property type="match status" value="1"/>
</dbReference>
<feature type="compositionally biased region" description="Polar residues" evidence="9">
    <location>
        <begin position="166"/>
        <end position="175"/>
    </location>
</feature>
<dbReference type="Pfam" id="PF00787">
    <property type="entry name" value="PX"/>
    <property type="match status" value="1"/>
</dbReference>
<evidence type="ECO:0000256" key="6">
    <source>
        <dbReference type="ARBA" id="ARBA00022777"/>
    </source>
</evidence>
<comment type="caution">
    <text evidence="13">The sequence shown here is derived from an EMBL/GenBank/DDBJ whole genome shotgun (WGS) entry which is preliminary data.</text>
</comment>
<keyword evidence="2" id="KW-0723">Serine/threonine-protein kinase</keyword>
<accession>A0ABR2VTU0</accession>
<keyword evidence="5 8" id="KW-0547">Nucleotide-binding</keyword>
<evidence type="ECO:0000256" key="3">
    <source>
        <dbReference type="ARBA" id="ARBA00022553"/>
    </source>
</evidence>
<dbReference type="PROSITE" id="PS00108">
    <property type="entry name" value="PROTEIN_KINASE_ST"/>
    <property type="match status" value="1"/>
</dbReference>
<dbReference type="Gene3D" id="3.30.200.20">
    <property type="entry name" value="Phosphorylase Kinase, domain 1"/>
    <property type="match status" value="1"/>
</dbReference>
<dbReference type="EC" id="2.7.11.1" evidence="13"/>
<dbReference type="Proteomes" id="UP001479436">
    <property type="component" value="Unassembled WGS sequence"/>
</dbReference>
<sequence length="591" mass="67817">MPGTLKQLLFKGDITSFFSLEPDKKRISSTCCYLDAYIVSTETKTDRQKANKRFTVYKISIASGPTQWVISKRYSEFHKLHRELQNLFPRTRLPSFPPKRLIGSNISPAFVYARRQRLDSYLKEISGDPILCSSDPVFEFFQDTSIDQESLYNALTNDNSDESDHQSTTSSYRSNGTKRRAFSFQVAKQRLGFKGSRSSTKRRKLTCRASDSSNTKIQQDISMSLDDFTLIKVIGKGSYGKVMLARHKDSGKLLAIKSISKKQIRQKPNDVKRIMAERNVLKRNENHPFLVGLQYAFQTPEKLCFCIDYINGGELFYHLQHTQRFSEDRARFYVAEITSALEYLHAMNIIYRDLKPENCLLDWQGHIRLVDFGLAKEILQDDGTTSTFCGTPEYLAPEVLKHQSYDKTVDWYCLGAVLYEMLSGLPPYYSPDNADMYERILNERLRFPANISATTRSFISRLMDRNPRTRLGGGPSGSNNVKIHRYFEGIDWDCLLRKGYEPPWKPDVSGLLDLRYIDPAFSSEPIEEQSCLSSFPDTSDNSVYHESEDDLFYGFSYVREGNEPANERSNNSSSLKVGCKSSFRCKSLLSR</sequence>
<evidence type="ECO:0000313" key="13">
    <source>
        <dbReference type="EMBL" id="KAK9701814.1"/>
    </source>
</evidence>
<dbReference type="InterPro" id="IPR000719">
    <property type="entry name" value="Prot_kinase_dom"/>
</dbReference>
<dbReference type="InterPro" id="IPR036871">
    <property type="entry name" value="PX_dom_sf"/>
</dbReference>
<dbReference type="CDD" id="cd06093">
    <property type="entry name" value="PX_domain"/>
    <property type="match status" value="1"/>
</dbReference>
<dbReference type="InterPro" id="IPR001683">
    <property type="entry name" value="PX_dom"/>
</dbReference>
<gene>
    <name evidence="13" type="primary">SGK2_2</name>
    <name evidence="13" type="ORF">K7432_011556</name>
</gene>
<dbReference type="SUPFAM" id="SSF56112">
    <property type="entry name" value="Protein kinase-like (PK-like)"/>
    <property type="match status" value="1"/>
</dbReference>
<dbReference type="InterPro" id="IPR008271">
    <property type="entry name" value="Ser/Thr_kinase_AS"/>
</dbReference>
<name>A0ABR2VTU0_9FUNG</name>
<reference evidence="13 14" key="1">
    <citation type="submission" date="2023-04" db="EMBL/GenBank/DDBJ databases">
        <title>Genome of Basidiobolus ranarum AG-B5.</title>
        <authorList>
            <person name="Stajich J.E."/>
            <person name="Carter-House D."/>
            <person name="Gryganskyi A."/>
        </authorList>
    </citation>
    <scope>NUCLEOTIDE SEQUENCE [LARGE SCALE GENOMIC DNA]</scope>
    <source>
        <strain evidence="13 14">AG-B5</strain>
    </source>
</reference>
<dbReference type="Pfam" id="PF00069">
    <property type="entry name" value="Pkinase"/>
    <property type="match status" value="1"/>
</dbReference>
<dbReference type="Gene3D" id="3.30.1520.10">
    <property type="entry name" value="Phox-like domain"/>
    <property type="match status" value="1"/>
</dbReference>
<evidence type="ECO:0000259" key="12">
    <source>
        <dbReference type="PROSITE" id="PS51285"/>
    </source>
</evidence>
<feature type="region of interest" description="Disordered" evidence="9">
    <location>
        <begin position="155"/>
        <end position="176"/>
    </location>
</feature>
<proteinExistence type="inferred from homology"/>
<dbReference type="Gene3D" id="1.10.510.10">
    <property type="entry name" value="Transferase(Phosphotransferase) domain 1"/>
    <property type="match status" value="1"/>
</dbReference>
<evidence type="ECO:0000259" key="10">
    <source>
        <dbReference type="PROSITE" id="PS50011"/>
    </source>
</evidence>
<feature type="domain" description="PX" evidence="11">
    <location>
        <begin position="35"/>
        <end position="148"/>
    </location>
</feature>
<dbReference type="SMART" id="SM00220">
    <property type="entry name" value="S_TKc"/>
    <property type="match status" value="1"/>
</dbReference>
<dbReference type="InterPro" id="IPR000961">
    <property type="entry name" value="AGC-kinase_C"/>
</dbReference>
<comment type="similarity">
    <text evidence="1">Belongs to the protein kinase superfamily. AGC Ser/Thr protein kinase family.</text>
</comment>
<organism evidence="13 14">
    <name type="scientific">Basidiobolus ranarum</name>
    <dbReference type="NCBI Taxonomy" id="34480"/>
    <lineage>
        <taxon>Eukaryota</taxon>
        <taxon>Fungi</taxon>
        <taxon>Fungi incertae sedis</taxon>
        <taxon>Zoopagomycota</taxon>
        <taxon>Entomophthoromycotina</taxon>
        <taxon>Basidiobolomycetes</taxon>
        <taxon>Basidiobolales</taxon>
        <taxon>Basidiobolaceae</taxon>
        <taxon>Basidiobolus</taxon>
    </lineage>
</organism>
<evidence type="ECO:0000256" key="7">
    <source>
        <dbReference type="ARBA" id="ARBA00022840"/>
    </source>
</evidence>
<evidence type="ECO:0000256" key="9">
    <source>
        <dbReference type="SAM" id="MobiDB-lite"/>
    </source>
</evidence>
<dbReference type="PROSITE" id="PS50195">
    <property type="entry name" value="PX"/>
    <property type="match status" value="1"/>
</dbReference>
<evidence type="ECO:0000259" key="11">
    <source>
        <dbReference type="PROSITE" id="PS50195"/>
    </source>
</evidence>
<keyword evidence="3" id="KW-0597">Phosphoprotein</keyword>
<dbReference type="SUPFAM" id="SSF64268">
    <property type="entry name" value="PX domain"/>
    <property type="match status" value="1"/>
</dbReference>
<dbReference type="InterPro" id="IPR011009">
    <property type="entry name" value="Kinase-like_dom_sf"/>
</dbReference>
<feature type="domain" description="Protein kinase" evidence="10">
    <location>
        <begin position="228"/>
        <end position="487"/>
    </location>
</feature>
<dbReference type="InterPro" id="IPR017441">
    <property type="entry name" value="Protein_kinase_ATP_BS"/>
</dbReference>
<keyword evidence="7 8" id="KW-0067">ATP-binding</keyword>
<feature type="domain" description="AGC-kinase C-terminal" evidence="12">
    <location>
        <begin position="488"/>
        <end position="567"/>
    </location>
</feature>
<keyword evidence="14" id="KW-1185">Reference proteome</keyword>
<dbReference type="GO" id="GO:0004674">
    <property type="term" value="F:protein serine/threonine kinase activity"/>
    <property type="evidence" value="ECO:0007669"/>
    <property type="project" value="UniProtKB-EC"/>
</dbReference>
<dbReference type="PROSITE" id="PS51285">
    <property type="entry name" value="AGC_KINASE_CTER"/>
    <property type="match status" value="1"/>
</dbReference>
<evidence type="ECO:0000256" key="4">
    <source>
        <dbReference type="ARBA" id="ARBA00022679"/>
    </source>
</evidence>
<dbReference type="SMART" id="SM00133">
    <property type="entry name" value="S_TK_X"/>
    <property type="match status" value="1"/>
</dbReference>
<dbReference type="PROSITE" id="PS00107">
    <property type="entry name" value="PROTEIN_KINASE_ATP"/>
    <property type="match status" value="1"/>
</dbReference>